<dbReference type="AlphaFoldDB" id="A0A6I2L0W8"/>
<dbReference type="EMBL" id="WKJK01000007">
    <property type="protein sequence ID" value="MRW91360.1"/>
    <property type="molecule type" value="Genomic_DNA"/>
</dbReference>
<evidence type="ECO:0000313" key="3">
    <source>
        <dbReference type="Proteomes" id="UP000433309"/>
    </source>
</evidence>
<keyword evidence="1" id="KW-0472">Membrane</keyword>
<protein>
    <submittedName>
        <fullName evidence="2">Uncharacterized protein</fullName>
    </submittedName>
</protein>
<feature type="transmembrane region" description="Helical" evidence="1">
    <location>
        <begin position="57"/>
        <end position="82"/>
    </location>
</feature>
<reference evidence="2 3" key="1">
    <citation type="submission" date="2019-11" db="EMBL/GenBank/DDBJ databases">
        <title>Novel species isolated from a subtropical stream in China.</title>
        <authorList>
            <person name="Lu H."/>
        </authorList>
    </citation>
    <scope>NUCLEOTIDE SEQUENCE [LARGE SCALE GENOMIC DNA]</scope>
    <source>
        <strain evidence="2 3">FT80W</strain>
    </source>
</reference>
<keyword evidence="1" id="KW-0812">Transmembrane</keyword>
<keyword evidence="3" id="KW-1185">Reference proteome</keyword>
<evidence type="ECO:0000256" key="1">
    <source>
        <dbReference type="SAM" id="Phobius"/>
    </source>
</evidence>
<dbReference type="Proteomes" id="UP000433309">
    <property type="component" value="Unassembled WGS sequence"/>
</dbReference>
<name>A0A6I2L0W8_9BURK</name>
<proteinExistence type="predicted"/>
<comment type="caution">
    <text evidence="2">The sequence shown here is derived from an EMBL/GenBank/DDBJ whole genome shotgun (WGS) entry which is preliminary data.</text>
</comment>
<keyword evidence="1" id="KW-1133">Transmembrane helix</keyword>
<evidence type="ECO:0000313" key="2">
    <source>
        <dbReference type="EMBL" id="MRW91360.1"/>
    </source>
</evidence>
<organism evidence="2 3">
    <name type="scientific">Duganella guangzhouensis</name>
    <dbReference type="NCBI Taxonomy" id="2666084"/>
    <lineage>
        <taxon>Bacteria</taxon>
        <taxon>Pseudomonadati</taxon>
        <taxon>Pseudomonadota</taxon>
        <taxon>Betaproteobacteria</taxon>
        <taxon>Burkholderiales</taxon>
        <taxon>Oxalobacteraceae</taxon>
        <taxon>Telluria group</taxon>
        <taxon>Duganella</taxon>
    </lineage>
</organism>
<gene>
    <name evidence="2" type="ORF">GJ699_15315</name>
</gene>
<sequence length="90" mass="10184">MSDKVPRSKEVRMSIMSRTKLTPEPVNIFVPDNLHWCRGFSIAVFNIGTGNNHLFNWFAWVVPSVSATAAALVFIASFFILFPEVLLWKA</sequence>
<accession>A0A6I2L0W8</accession>